<evidence type="ECO:0000313" key="4">
    <source>
        <dbReference type="Proteomes" id="UP000036027"/>
    </source>
</evidence>
<keyword evidence="4" id="KW-1185">Reference proteome</keyword>
<dbReference type="Proteomes" id="UP000036027">
    <property type="component" value="Unassembled WGS sequence"/>
</dbReference>
<reference evidence="3 4" key="1">
    <citation type="submission" date="2014-11" db="EMBL/GenBank/DDBJ databases">
        <title>Genome of a novel goose pathogen.</title>
        <authorList>
            <person name="Hansen C.M."/>
            <person name="Hueffer K."/>
            <person name="Choi S.C."/>
        </authorList>
    </citation>
    <scope>NUCLEOTIDE SEQUENCE [LARGE SCALE GENOMIC DNA]</scope>
    <source>
        <strain evidence="3 4">KH1503</strain>
    </source>
</reference>
<organism evidence="3 4">
    <name type="scientific">Neisseria arctica</name>
    <dbReference type="NCBI Taxonomy" id="1470200"/>
    <lineage>
        <taxon>Bacteria</taxon>
        <taxon>Pseudomonadati</taxon>
        <taxon>Pseudomonadota</taxon>
        <taxon>Betaproteobacteria</taxon>
        <taxon>Neisseriales</taxon>
        <taxon>Neisseriaceae</taxon>
        <taxon>Neisseria</taxon>
    </lineage>
</organism>
<evidence type="ECO:0000256" key="1">
    <source>
        <dbReference type="SAM" id="Phobius"/>
    </source>
</evidence>
<keyword evidence="1" id="KW-0472">Membrane</keyword>
<dbReference type="RefSeq" id="WP_047760196.1">
    <property type="nucleotide sequence ID" value="NZ_CP091510.1"/>
</dbReference>
<keyword evidence="1" id="KW-1133">Transmembrane helix</keyword>
<name>A0A0J0YUB0_9NEIS</name>
<proteinExistence type="predicted"/>
<dbReference type="STRING" id="1470200.PL75_01760"/>
<dbReference type="OrthoDB" id="8852781at2"/>
<feature type="domain" description="DUF4189" evidence="2">
    <location>
        <begin position="84"/>
        <end position="184"/>
    </location>
</feature>
<evidence type="ECO:0000313" key="3">
    <source>
        <dbReference type="EMBL" id="KLT73696.1"/>
    </source>
</evidence>
<dbReference type="Pfam" id="PF13827">
    <property type="entry name" value="DUF4189"/>
    <property type="match status" value="1"/>
</dbReference>
<gene>
    <name evidence="3" type="ORF">PL75_01760</name>
</gene>
<accession>A0A0J0YUB0</accession>
<dbReference type="EMBL" id="JTDO01000002">
    <property type="protein sequence ID" value="KLT73696.1"/>
    <property type="molecule type" value="Genomic_DNA"/>
</dbReference>
<comment type="caution">
    <text evidence="3">The sequence shown here is derived from an EMBL/GenBank/DDBJ whole genome shotgun (WGS) entry which is preliminary data.</text>
</comment>
<sequence length="193" mass="21852">MFIDRRYLAGQTGMDINNKNYGWRCRMRISYILGVLGCFSFLVFFNFANAEQTLEQNPCMYYPDSCRGGSSRQPRIVINIPTHWGMVAADLEKGIIGVSENVLKGKRAAKKQALQACKDQGGVNCKVYGFVRNSCIAYGTATKKDGLTFLRIRGASTIEEAQSIIREDCRSLDATECKIYYSHCNKDPRYDMY</sequence>
<protein>
    <recommendedName>
        <fullName evidence="2">DUF4189 domain-containing protein</fullName>
    </recommendedName>
</protein>
<keyword evidence="1" id="KW-0812">Transmembrane</keyword>
<feature type="transmembrane region" description="Helical" evidence="1">
    <location>
        <begin position="29"/>
        <end position="48"/>
    </location>
</feature>
<evidence type="ECO:0000259" key="2">
    <source>
        <dbReference type="Pfam" id="PF13827"/>
    </source>
</evidence>
<dbReference type="InterPro" id="IPR025240">
    <property type="entry name" value="DUF4189"/>
</dbReference>
<dbReference type="PATRIC" id="fig|1470200.3.peg.1154"/>
<dbReference type="AlphaFoldDB" id="A0A0J0YUB0"/>